<dbReference type="GO" id="GO:0005990">
    <property type="term" value="P:lactose catabolic process"/>
    <property type="evidence" value="ECO:0007669"/>
    <property type="project" value="TreeGrafter"/>
</dbReference>
<dbReference type="AlphaFoldDB" id="A0A6V8HEH4"/>
<evidence type="ECO:0000256" key="1">
    <source>
        <dbReference type="ARBA" id="ARBA00007401"/>
    </source>
</evidence>
<dbReference type="InterPro" id="IPR036156">
    <property type="entry name" value="Beta-gal/glucu_dom_sf"/>
</dbReference>
<organism evidence="7 8">
    <name type="scientific">Talaromyces pinophilus</name>
    <name type="common">Penicillium pinophilum</name>
    <dbReference type="NCBI Taxonomy" id="128442"/>
    <lineage>
        <taxon>Eukaryota</taxon>
        <taxon>Fungi</taxon>
        <taxon>Dikarya</taxon>
        <taxon>Ascomycota</taxon>
        <taxon>Pezizomycotina</taxon>
        <taxon>Eurotiomycetes</taxon>
        <taxon>Eurotiomycetidae</taxon>
        <taxon>Eurotiales</taxon>
        <taxon>Trichocomaceae</taxon>
        <taxon>Talaromyces</taxon>
        <taxon>Talaromyces sect. Talaromyces</taxon>
    </lineage>
</organism>
<dbReference type="FunFam" id="3.20.20.80:FF:000018">
    <property type="entry name" value="Beta-galactosidase"/>
    <property type="match status" value="1"/>
</dbReference>
<evidence type="ECO:0000256" key="3">
    <source>
        <dbReference type="ARBA" id="ARBA00023295"/>
    </source>
</evidence>
<protein>
    <recommendedName>
        <fullName evidence="4">Lactase</fullName>
    </recommendedName>
</protein>
<keyword evidence="8" id="KW-1185">Reference proteome</keyword>
<proteinExistence type="inferred from homology"/>
<dbReference type="InterPro" id="IPR017853">
    <property type="entry name" value="GH"/>
</dbReference>
<dbReference type="Pfam" id="PF02929">
    <property type="entry name" value="Bgal_small_N"/>
    <property type="match status" value="1"/>
</dbReference>
<dbReference type="PRINTS" id="PR00132">
    <property type="entry name" value="GLHYDRLASE2"/>
</dbReference>
<reference evidence="8" key="1">
    <citation type="journal article" date="2015" name="Genome Announc.">
        <title>Draft genome sequence of Talaromyces cellulolyticus strain Y-94, a source of lignocellulosic biomass-degrading enzymes.</title>
        <authorList>
            <person name="Fujii T."/>
            <person name="Koike H."/>
            <person name="Sawayama S."/>
            <person name="Yano S."/>
            <person name="Inoue H."/>
        </authorList>
    </citation>
    <scope>NUCLEOTIDE SEQUENCE [LARGE SCALE GENOMIC DNA]</scope>
    <source>
        <strain evidence="8">Y-94</strain>
    </source>
</reference>
<evidence type="ECO:0000256" key="2">
    <source>
        <dbReference type="ARBA" id="ARBA00022801"/>
    </source>
</evidence>
<feature type="domain" description="Beta galactosidase small chain/" evidence="6">
    <location>
        <begin position="791"/>
        <end position="1081"/>
    </location>
</feature>
<evidence type="ECO:0000313" key="8">
    <source>
        <dbReference type="Proteomes" id="UP000053095"/>
    </source>
</evidence>
<dbReference type="GO" id="GO:0009341">
    <property type="term" value="C:beta-galactosidase complex"/>
    <property type="evidence" value="ECO:0007669"/>
    <property type="project" value="InterPro"/>
</dbReference>
<comment type="similarity">
    <text evidence="1 5">Belongs to the glycosyl hydrolase 2 family.</text>
</comment>
<evidence type="ECO:0000256" key="4">
    <source>
        <dbReference type="ARBA" id="ARBA00032230"/>
    </source>
</evidence>
<dbReference type="SUPFAM" id="SSF74650">
    <property type="entry name" value="Galactose mutarotase-like"/>
    <property type="match status" value="1"/>
</dbReference>
<dbReference type="SUPFAM" id="SSF51445">
    <property type="entry name" value="(Trans)glycosidases"/>
    <property type="match status" value="1"/>
</dbReference>
<evidence type="ECO:0000259" key="6">
    <source>
        <dbReference type="SMART" id="SM01038"/>
    </source>
</evidence>
<dbReference type="Gene3D" id="2.60.40.10">
    <property type="entry name" value="Immunoglobulins"/>
    <property type="match status" value="2"/>
</dbReference>
<dbReference type="InterPro" id="IPR011013">
    <property type="entry name" value="Gal_mutarotase_sf_dom"/>
</dbReference>
<dbReference type="InterPro" id="IPR008979">
    <property type="entry name" value="Galactose-bd-like_sf"/>
</dbReference>
<name>A0A6V8HEH4_TALPI</name>
<dbReference type="GO" id="GO:0004565">
    <property type="term" value="F:beta-galactosidase activity"/>
    <property type="evidence" value="ECO:0007669"/>
    <property type="project" value="InterPro"/>
</dbReference>
<dbReference type="Pfam" id="PF00703">
    <property type="entry name" value="Glyco_hydro_2"/>
    <property type="match status" value="1"/>
</dbReference>
<dbReference type="InterPro" id="IPR006103">
    <property type="entry name" value="Glyco_hydro_2_cat"/>
</dbReference>
<dbReference type="InterPro" id="IPR014718">
    <property type="entry name" value="GH-type_carb-bd"/>
</dbReference>
<dbReference type="SUPFAM" id="SSF49785">
    <property type="entry name" value="Galactose-binding domain-like"/>
    <property type="match status" value="1"/>
</dbReference>
<dbReference type="EMBL" id="DF933830">
    <property type="protein sequence ID" value="GAM39546.1"/>
    <property type="molecule type" value="Genomic_DNA"/>
</dbReference>
<dbReference type="InterPro" id="IPR023230">
    <property type="entry name" value="Glyco_hydro_2_CS"/>
</dbReference>
<dbReference type="Pfam" id="PF02837">
    <property type="entry name" value="Glyco_hydro_2_N"/>
    <property type="match status" value="1"/>
</dbReference>
<accession>A0A6V8HEH4</accession>
<gene>
    <name evidence="7" type="ORF">TCE0_034f11182</name>
</gene>
<dbReference type="SMART" id="SM01038">
    <property type="entry name" value="Bgal_small_N"/>
    <property type="match status" value="1"/>
</dbReference>
<dbReference type="SUPFAM" id="SSF49303">
    <property type="entry name" value="beta-Galactosidase/glucuronidase domain"/>
    <property type="match status" value="2"/>
</dbReference>
<dbReference type="FunFam" id="2.60.120.260:FF:000125">
    <property type="entry name" value="Intracellular beta-galactosidase BgaD"/>
    <property type="match status" value="1"/>
</dbReference>
<keyword evidence="2 5" id="KW-0378">Hydrolase</keyword>
<evidence type="ECO:0000313" key="7">
    <source>
        <dbReference type="EMBL" id="GAM39546.1"/>
    </source>
</evidence>
<dbReference type="PROSITE" id="PS00608">
    <property type="entry name" value="GLYCOSYL_HYDROL_F2_2"/>
    <property type="match status" value="1"/>
</dbReference>
<dbReference type="Gene3D" id="3.20.20.80">
    <property type="entry name" value="Glycosidases"/>
    <property type="match status" value="1"/>
</dbReference>
<dbReference type="Gene3D" id="2.70.98.10">
    <property type="match status" value="1"/>
</dbReference>
<keyword evidence="3 5" id="KW-0326">Glycosidase</keyword>
<dbReference type="PANTHER" id="PTHR46323">
    <property type="entry name" value="BETA-GALACTOSIDASE"/>
    <property type="match status" value="1"/>
</dbReference>
<dbReference type="PROSITE" id="PS00719">
    <property type="entry name" value="GLYCOSYL_HYDROL_F2_1"/>
    <property type="match status" value="1"/>
</dbReference>
<dbReference type="Gene3D" id="2.60.120.260">
    <property type="entry name" value="Galactose-binding domain-like"/>
    <property type="match status" value="1"/>
</dbReference>
<dbReference type="InterPro" id="IPR006102">
    <property type="entry name" value="Ig-like_GH2"/>
</dbReference>
<dbReference type="InterPro" id="IPR032312">
    <property type="entry name" value="LacZ_4"/>
</dbReference>
<dbReference type="PANTHER" id="PTHR46323:SF1">
    <property type="entry name" value="LACTASE"/>
    <property type="match status" value="1"/>
</dbReference>
<dbReference type="InterPro" id="IPR050347">
    <property type="entry name" value="Bact_Beta-galactosidase"/>
</dbReference>
<sequence>MSSVKVSSDEALATPIPDYENPRIFQRNRLPARFYYLPETSLCLNGTWDFNYAPSPLHAPEPIASLGPNKSVIESAIETTSSDDEGQSLSMLDLRDSPTPEWTTITVPGHWQLQGHGHPHYTNVVFPFPACPPYVPSENPTGTYRRSFQVPSRWKKSSQLRLRFDGVDSAYHVWLNGVEVGYSQGSRNPAEFDVSSIVKRDEINDLFVRVYQWSDGSYIEDQDQWWLSGIFRDVHLVAFPSQARIEDVFVNTELDSTYTDATLRVSLSLHAESACLVRAKLYRPDDSDDVLKSAELDIETGQETAEIAMPVPTPQKWTAETPTLYKLEISLFMSNDGSSSLQTIVQKVGFRKVEIKNGNLTVNGQPILLRGVNRHDHHHRFGRAVPLSFIREDLLQMKRYNINALRCSHYPSHPRILELCDELGLWVMDEADLECHGFYDAVARPMDIPESMDYEERKKLAFGKAAEFTTNNPEWKDAYVDRMTQLIHRDKNHASVIIWSLGNEAFYGQNHKAMYEYAKKVDPSRPVHYEGDAQALTADMFSYMYPSFERLIGFATAEGDDFSKPIVLCEYAHAMGNAPGGLVEYMDAFRKYRRLQGGFIWEWANHGLWVESKEPGKKGYYAYGGDFDDFPNDGDFVMDGLCFSDHSPTPGLIELRKAYEPVRAWVENDLIIIKNEYDFISLDDTLAVFKVEAFSEKSAKILSSGTLNIPHIPAGQQGTIPLPTGINVPSTGEIWLSVSFLSKTAHSWADSHTEVAWFQHCLRSNRSLSLPIRTMNSTASLEIHTTGTSQTLIGQAFSLSFSRVTGNLSTWLVNNQSILESDPRTNAALSVGFWRPPTSNDMPFDLPEWRRFGIDNLTSHLRSFHIARRSDGGVQITTKTFICTPILAWGFRATSSYTISVDGTLMVSVQITPEGPAPKTLPRMGLDLYLADSLDRATWFGRGPGESYSDKKESQKMGIYTADTAQLHTPYEVPQENGNRLDTRWLRMADGRGWGLKAIRTAGSINSDELQSSVAFQWAASRYSAEMIENAKHPCDLVPEKAVRLRLDIATAGVGTGACGPRTLEKYQVPCKESVISFCLQPCFDDSDI</sequence>
<dbReference type="InterPro" id="IPR023232">
    <property type="entry name" value="Glyco_hydro_2_AS"/>
</dbReference>
<dbReference type="InterPro" id="IPR013783">
    <property type="entry name" value="Ig-like_fold"/>
</dbReference>
<dbReference type="Pfam" id="PF16353">
    <property type="entry name" value="LacZ_4"/>
    <property type="match status" value="1"/>
</dbReference>
<dbReference type="InterPro" id="IPR006104">
    <property type="entry name" value="Glyco_hydro_2_N"/>
</dbReference>
<evidence type="ECO:0000256" key="5">
    <source>
        <dbReference type="RuleBase" id="RU361154"/>
    </source>
</evidence>
<dbReference type="Pfam" id="PF02836">
    <property type="entry name" value="Glyco_hydro_2_C"/>
    <property type="match status" value="1"/>
</dbReference>
<dbReference type="Proteomes" id="UP000053095">
    <property type="component" value="Unassembled WGS sequence"/>
</dbReference>
<dbReference type="InterPro" id="IPR004199">
    <property type="entry name" value="B-gal_small/dom_5"/>
</dbReference>
<comment type="caution">
    <text evidence="7">The sequence shown here is derived from an EMBL/GenBank/DDBJ whole genome shotgun (WGS) entry which is preliminary data.</text>
</comment>
<dbReference type="InterPro" id="IPR006101">
    <property type="entry name" value="Glyco_hydro_2"/>
</dbReference>
<dbReference type="UniPathway" id="UPA00280"/>
<dbReference type="GO" id="GO:0030246">
    <property type="term" value="F:carbohydrate binding"/>
    <property type="evidence" value="ECO:0007669"/>
    <property type="project" value="InterPro"/>
</dbReference>